<reference evidence="2 3" key="1">
    <citation type="submission" date="2019-05" db="EMBL/GenBank/DDBJ databases">
        <title>Another draft genome of Portunus trituberculatus and its Hox gene families provides insights of decapod evolution.</title>
        <authorList>
            <person name="Jeong J.-H."/>
            <person name="Song I."/>
            <person name="Kim S."/>
            <person name="Choi T."/>
            <person name="Kim D."/>
            <person name="Ryu S."/>
            <person name="Kim W."/>
        </authorList>
    </citation>
    <scope>NUCLEOTIDE SEQUENCE [LARGE SCALE GENOMIC DNA]</scope>
    <source>
        <tissue evidence="2">Muscle</tissue>
    </source>
</reference>
<keyword evidence="3" id="KW-1185">Reference proteome</keyword>
<feature type="region of interest" description="Disordered" evidence="1">
    <location>
        <begin position="28"/>
        <end position="49"/>
    </location>
</feature>
<dbReference type="EMBL" id="VSRR010029770">
    <property type="protein sequence ID" value="MPC69647.1"/>
    <property type="molecule type" value="Genomic_DNA"/>
</dbReference>
<name>A0A5B7HK80_PORTR</name>
<proteinExistence type="predicted"/>
<sequence length="181" mass="19860">MHCSFAQVVRFPKWSVHLLCSATGYSKNVDKGTPASCSQEPKRQRRTERLPICGSSSGRAHISAYLSTASTISVFPRTFVNLRLSLVILAGYETSTVSQAVTQNQEKVHLRPLGSELGQIHGIHSSNSIEFIVPAAPPDEEERRGVGTLGYIEHLKEKVNETVRLSSKESSWELAPLALST</sequence>
<accession>A0A5B7HK80</accession>
<evidence type="ECO:0000313" key="2">
    <source>
        <dbReference type="EMBL" id="MPC69647.1"/>
    </source>
</evidence>
<organism evidence="2 3">
    <name type="scientific">Portunus trituberculatus</name>
    <name type="common">Swimming crab</name>
    <name type="synonym">Neptunus trituberculatus</name>
    <dbReference type="NCBI Taxonomy" id="210409"/>
    <lineage>
        <taxon>Eukaryota</taxon>
        <taxon>Metazoa</taxon>
        <taxon>Ecdysozoa</taxon>
        <taxon>Arthropoda</taxon>
        <taxon>Crustacea</taxon>
        <taxon>Multicrustacea</taxon>
        <taxon>Malacostraca</taxon>
        <taxon>Eumalacostraca</taxon>
        <taxon>Eucarida</taxon>
        <taxon>Decapoda</taxon>
        <taxon>Pleocyemata</taxon>
        <taxon>Brachyura</taxon>
        <taxon>Eubrachyura</taxon>
        <taxon>Portunoidea</taxon>
        <taxon>Portunidae</taxon>
        <taxon>Portuninae</taxon>
        <taxon>Portunus</taxon>
    </lineage>
</organism>
<dbReference type="AlphaFoldDB" id="A0A5B7HK80"/>
<gene>
    <name evidence="2" type="ORF">E2C01_063877</name>
</gene>
<dbReference type="Proteomes" id="UP000324222">
    <property type="component" value="Unassembled WGS sequence"/>
</dbReference>
<evidence type="ECO:0000256" key="1">
    <source>
        <dbReference type="SAM" id="MobiDB-lite"/>
    </source>
</evidence>
<protein>
    <submittedName>
        <fullName evidence="2">Uncharacterized protein</fullName>
    </submittedName>
</protein>
<evidence type="ECO:0000313" key="3">
    <source>
        <dbReference type="Proteomes" id="UP000324222"/>
    </source>
</evidence>
<comment type="caution">
    <text evidence="2">The sequence shown here is derived from an EMBL/GenBank/DDBJ whole genome shotgun (WGS) entry which is preliminary data.</text>
</comment>